<keyword evidence="7 12" id="KW-0653">Protein transport</keyword>
<comment type="subcellular location">
    <subcellularLocation>
        <location evidence="1 12">Mitochondrion inner membrane</location>
        <topology evidence="1 12">Peripheral membrane protein</topology>
        <orientation evidence="1 12">Intermembrane side</orientation>
    </subcellularLocation>
</comment>
<keyword evidence="9 12" id="KW-0496">Mitochondrion</keyword>
<dbReference type="Proteomes" id="UP000054350">
    <property type="component" value="Unassembled WGS sequence"/>
</dbReference>
<dbReference type="GO" id="GO:0045039">
    <property type="term" value="P:protein insertion into mitochondrial inner membrane"/>
    <property type="evidence" value="ECO:0007669"/>
    <property type="project" value="UniProtKB-ARBA"/>
</dbReference>
<feature type="compositionally biased region" description="Low complexity" evidence="13">
    <location>
        <begin position="1"/>
        <end position="18"/>
    </location>
</feature>
<dbReference type="GO" id="GO:0046872">
    <property type="term" value="F:metal ion binding"/>
    <property type="evidence" value="ECO:0007669"/>
    <property type="project" value="UniProtKB-KW"/>
</dbReference>
<dbReference type="SUPFAM" id="SSF144122">
    <property type="entry name" value="Tim10-like"/>
    <property type="match status" value="1"/>
</dbReference>
<dbReference type="Pfam" id="PF02953">
    <property type="entry name" value="zf-Tim10_DDP"/>
    <property type="match status" value="1"/>
</dbReference>
<reference evidence="15 16" key="1">
    <citation type="submission" date="2009-11" db="EMBL/GenBank/DDBJ databases">
        <title>Annotation of Allomyces macrogynus ATCC 38327.</title>
        <authorList>
            <consortium name="The Broad Institute Genome Sequencing Platform"/>
            <person name="Russ C."/>
            <person name="Cuomo C."/>
            <person name="Burger G."/>
            <person name="Gray M.W."/>
            <person name="Holland P.W.H."/>
            <person name="King N."/>
            <person name="Lang F.B.F."/>
            <person name="Roger A.J."/>
            <person name="Ruiz-Trillo I."/>
            <person name="Young S.K."/>
            <person name="Zeng Q."/>
            <person name="Gargeya S."/>
            <person name="Fitzgerald M."/>
            <person name="Haas B."/>
            <person name="Abouelleil A."/>
            <person name="Alvarado L."/>
            <person name="Arachchi H.M."/>
            <person name="Berlin A."/>
            <person name="Chapman S.B."/>
            <person name="Gearin G."/>
            <person name="Goldberg J."/>
            <person name="Griggs A."/>
            <person name="Gujja S."/>
            <person name="Hansen M."/>
            <person name="Heiman D."/>
            <person name="Howarth C."/>
            <person name="Larimer J."/>
            <person name="Lui A."/>
            <person name="MacDonald P.J.P."/>
            <person name="McCowen C."/>
            <person name="Montmayeur A."/>
            <person name="Murphy C."/>
            <person name="Neiman D."/>
            <person name="Pearson M."/>
            <person name="Priest M."/>
            <person name="Roberts A."/>
            <person name="Saif S."/>
            <person name="Shea T."/>
            <person name="Sisk P."/>
            <person name="Stolte C."/>
            <person name="Sykes S."/>
            <person name="Wortman J."/>
            <person name="Nusbaum C."/>
            <person name="Birren B."/>
        </authorList>
    </citation>
    <scope>NUCLEOTIDE SEQUENCE [LARGE SCALE GENOMIC DNA]</scope>
    <source>
        <strain evidence="15 16">ATCC 38327</strain>
    </source>
</reference>
<evidence type="ECO:0000256" key="4">
    <source>
        <dbReference type="ARBA" id="ARBA00022723"/>
    </source>
</evidence>
<dbReference type="GO" id="GO:0042719">
    <property type="term" value="C:mitochondrial intermembrane space chaperone complex"/>
    <property type="evidence" value="ECO:0007669"/>
    <property type="project" value="UniProtKB-ARBA"/>
</dbReference>
<evidence type="ECO:0000256" key="7">
    <source>
        <dbReference type="ARBA" id="ARBA00022927"/>
    </source>
</evidence>
<feature type="domain" description="Tim10-like" evidence="14">
    <location>
        <begin position="28"/>
        <end position="88"/>
    </location>
</feature>
<keyword evidence="5 12" id="KW-0472">Membrane</keyword>
<proteinExistence type="inferred from homology"/>
<evidence type="ECO:0000256" key="11">
    <source>
        <dbReference type="ARBA" id="ARBA00023186"/>
    </source>
</evidence>
<evidence type="ECO:0000256" key="1">
    <source>
        <dbReference type="ARBA" id="ARBA00004137"/>
    </source>
</evidence>
<keyword evidence="6" id="KW-0862">Zinc</keyword>
<dbReference type="STRING" id="578462.A0A0L0SU68"/>
<dbReference type="EMBL" id="GG745349">
    <property type="protein sequence ID" value="KNE66108.1"/>
    <property type="molecule type" value="Genomic_DNA"/>
</dbReference>
<evidence type="ECO:0000256" key="8">
    <source>
        <dbReference type="ARBA" id="ARBA00023010"/>
    </source>
</evidence>
<comment type="subunit">
    <text evidence="12">Heterohexamer.</text>
</comment>
<dbReference type="FunFam" id="1.10.287.810:FF:000001">
    <property type="entry name" value="mitochondrial import inner membrane translocase subunit TIM13"/>
    <property type="match status" value="1"/>
</dbReference>
<dbReference type="Gene3D" id="1.10.287.810">
    <property type="entry name" value="Mitochondrial import inner membrane translocase subunit tim13 like domains"/>
    <property type="match status" value="1"/>
</dbReference>
<keyword evidence="3 12" id="KW-0813">Transport</keyword>
<evidence type="ECO:0000256" key="3">
    <source>
        <dbReference type="ARBA" id="ARBA00022448"/>
    </source>
</evidence>
<evidence type="ECO:0000259" key="14">
    <source>
        <dbReference type="Pfam" id="PF02953"/>
    </source>
</evidence>
<protein>
    <recommendedName>
        <fullName evidence="12">Mitochondrial import inner membrane translocase subunit</fullName>
    </recommendedName>
</protein>
<gene>
    <name evidence="15" type="ORF">AMAG_10363</name>
</gene>
<dbReference type="OMA" id="MAAWNQV"/>
<keyword evidence="4" id="KW-0479">Metal-binding</keyword>
<evidence type="ECO:0000256" key="13">
    <source>
        <dbReference type="SAM" id="MobiDB-lite"/>
    </source>
</evidence>
<dbReference type="InterPro" id="IPR035427">
    <property type="entry name" value="Tim10-like_dom_sf"/>
</dbReference>
<dbReference type="eggNOG" id="KOG1733">
    <property type="taxonomic scope" value="Eukaryota"/>
</dbReference>
<comment type="function">
    <text evidence="12">Mitochondrial intermembrane chaperone that participates in the import and insertion of some multi-pass transmembrane proteins into the mitochondrial inner membrane. Also required for the transfer of beta-barrel precursors from the TOM complex to the sorting and assembly machinery (SAM complex) of the outer membrane. Acts as a chaperone-like protein that protects the hydrophobic precursors from aggregation and guide them through the mitochondrial intermembrane space.</text>
</comment>
<name>A0A0L0SU68_ALLM3</name>
<dbReference type="GO" id="GO:0015031">
    <property type="term" value="P:protein transport"/>
    <property type="evidence" value="ECO:0007669"/>
    <property type="project" value="UniProtKB-KW"/>
</dbReference>
<evidence type="ECO:0000256" key="10">
    <source>
        <dbReference type="ARBA" id="ARBA00023157"/>
    </source>
</evidence>
<evidence type="ECO:0000256" key="9">
    <source>
        <dbReference type="ARBA" id="ARBA00023128"/>
    </source>
</evidence>
<keyword evidence="8 12" id="KW-0811">Translocation</keyword>
<keyword evidence="10 12" id="KW-1015">Disulfide bond</keyword>
<dbReference type="OrthoDB" id="7813104at2759"/>
<evidence type="ECO:0000256" key="5">
    <source>
        <dbReference type="ARBA" id="ARBA00022792"/>
    </source>
</evidence>
<evidence type="ECO:0000256" key="12">
    <source>
        <dbReference type="RuleBase" id="RU367043"/>
    </source>
</evidence>
<evidence type="ECO:0000313" key="15">
    <source>
        <dbReference type="EMBL" id="KNE66108.1"/>
    </source>
</evidence>
<accession>A0A0L0SU68</accession>
<sequence>MSFFGGSSSSSADASGLSPEQRKQQIMQQVRAELALANAQELINKIGDNCFTKCITKPSTKLDSSEETCLAKCMDRYMDAWNIVSRAYVTRIQREVPNEMTGL</sequence>
<comment type="similarity">
    <text evidence="2 12">Belongs to the small Tim family.</text>
</comment>
<evidence type="ECO:0000313" key="16">
    <source>
        <dbReference type="Proteomes" id="UP000054350"/>
    </source>
</evidence>
<evidence type="ECO:0000256" key="6">
    <source>
        <dbReference type="ARBA" id="ARBA00022833"/>
    </source>
</evidence>
<reference evidence="16" key="2">
    <citation type="submission" date="2009-11" db="EMBL/GenBank/DDBJ databases">
        <title>The Genome Sequence of Allomyces macrogynus strain ATCC 38327.</title>
        <authorList>
            <consortium name="The Broad Institute Genome Sequencing Platform"/>
            <person name="Russ C."/>
            <person name="Cuomo C."/>
            <person name="Shea T."/>
            <person name="Young S.K."/>
            <person name="Zeng Q."/>
            <person name="Koehrsen M."/>
            <person name="Haas B."/>
            <person name="Borodovsky M."/>
            <person name="Guigo R."/>
            <person name="Alvarado L."/>
            <person name="Berlin A."/>
            <person name="Borenstein D."/>
            <person name="Chen Z."/>
            <person name="Engels R."/>
            <person name="Freedman E."/>
            <person name="Gellesch M."/>
            <person name="Goldberg J."/>
            <person name="Griggs A."/>
            <person name="Gujja S."/>
            <person name="Heiman D."/>
            <person name="Hepburn T."/>
            <person name="Howarth C."/>
            <person name="Jen D."/>
            <person name="Larson L."/>
            <person name="Lewis B."/>
            <person name="Mehta T."/>
            <person name="Park D."/>
            <person name="Pearson M."/>
            <person name="Roberts A."/>
            <person name="Saif S."/>
            <person name="Shenoy N."/>
            <person name="Sisk P."/>
            <person name="Stolte C."/>
            <person name="Sykes S."/>
            <person name="Walk T."/>
            <person name="White J."/>
            <person name="Yandava C."/>
            <person name="Burger G."/>
            <person name="Gray M.W."/>
            <person name="Holland P.W.H."/>
            <person name="King N."/>
            <person name="Lang F.B.F."/>
            <person name="Roger A.J."/>
            <person name="Ruiz-Trillo I."/>
            <person name="Lander E."/>
            <person name="Nusbaum C."/>
        </authorList>
    </citation>
    <scope>NUCLEOTIDE SEQUENCE [LARGE SCALE GENOMIC DNA]</scope>
    <source>
        <strain evidence="16">ATCC 38327</strain>
    </source>
</reference>
<dbReference type="GO" id="GO:0005743">
    <property type="term" value="C:mitochondrial inner membrane"/>
    <property type="evidence" value="ECO:0007669"/>
    <property type="project" value="UniProtKB-SubCell"/>
</dbReference>
<organism evidence="15 16">
    <name type="scientific">Allomyces macrogynus (strain ATCC 38327)</name>
    <name type="common">Allomyces javanicus var. macrogynus</name>
    <dbReference type="NCBI Taxonomy" id="578462"/>
    <lineage>
        <taxon>Eukaryota</taxon>
        <taxon>Fungi</taxon>
        <taxon>Fungi incertae sedis</taxon>
        <taxon>Blastocladiomycota</taxon>
        <taxon>Blastocladiomycetes</taxon>
        <taxon>Blastocladiales</taxon>
        <taxon>Blastocladiaceae</taxon>
        <taxon>Allomyces</taxon>
    </lineage>
</organism>
<keyword evidence="5 12" id="KW-0999">Mitochondrion inner membrane</keyword>
<evidence type="ECO:0000256" key="2">
    <source>
        <dbReference type="ARBA" id="ARBA00006720"/>
    </source>
</evidence>
<feature type="region of interest" description="Disordered" evidence="13">
    <location>
        <begin position="1"/>
        <end position="25"/>
    </location>
</feature>
<comment type="domain">
    <text evidence="12">The twin CX3C motif contains 4 conserved Cys residues that form 2 disulfide bonds in the mitochondrial intermembrane space.</text>
</comment>
<keyword evidence="11 12" id="KW-0143">Chaperone</keyword>
<keyword evidence="16" id="KW-1185">Reference proteome</keyword>
<dbReference type="VEuPathDB" id="FungiDB:AMAG_10363"/>
<dbReference type="InterPro" id="IPR004217">
    <property type="entry name" value="Tim10-like"/>
</dbReference>
<dbReference type="AlphaFoldDB" id="A0A0L0SU68"/>